<reference evidence="3 4" key="1">
    <citation type="submission" date="2024-01" db="EMBL/GenBank/DDBJ databases">
        <title>The complete chloroplast genome sequence of Lithospermum erythrorhizon: insights into the phylogenetic relationship among Boraginaceae species and the maternal lineages of purple gromwells.</title>
        <authorList>
            <person name="Okada T."/>
            <person name="Watanabe K."/>
        </authorList>
    </citation>
    <scope>NUCLEOTIDE SEQUENCE [LARGE SCALE GENOMIC DNA]</scope>
</reference>
<evidence type="ECO:0000313" key="3">
    <source>
        <dbReference type="EMBL" id="GAA0145017.1"/>
    </source>
</evidence>
<organism evidence="3 4">
    <name type="scientific">Lithospermum erythrorhizon</name>
    <name type="common">Purple gromwell</name>
    <name type="synonym">Lithospermum officinale var. erythrorhizon</name>
    <dbReference type="NCBI Taxonomy" id="34254"/>
    <lineage>
        <taxon>Eukaryota</taxon>
        <taxon>Viridiplantae</taxon>
        <taxon>Streptophyta</taxon>
        <taxon>Embryophyta</taxon>
        <taxon>Tracheophyta</taxon>
        <taxon>Spermatophyta</taxon>
        <taxon>Magnoliopsida</taxon>
        <taxon>eudicotyledons</taxon>
        <taxon>Gunneridae</taxon>
        <taxon>Pentapetalae</taxon>
        <taxon>asterids</taxon>
        <taxon>lamiids</taxon>
        <taxon>Boraginales</taxon>
        <taxon>Boraginaceae</taxon>
        <taxon>Boraginoideae</taxon>
        <taxon>Lithospermeae</taxon>
        <taxon>Lithospermum</taxon>
    </lineage>
</organism>
<dbReference type="InterPro" id="IPR000547">
    <property type="entry name" value="Clathrin_H-chain/VPS_repeat"/>
</dbReference>
<dbReference type="PANTHER" id="PTHR12894:SF43">
    <property type="entry name" value="VACUOLAR SORTING PROTEIN 3"/>
    <property type="match status" value="1"/>
</dbReference>
<name>A0AAV3P4X2_LITER</name>
<keyword evidence="4" id="KW-1185">Reference proteome</keyword>
<dbReference type="GO" id="GO:0006914">
    <property type="term" value="P:autophagy"/>
    <property type="evidence" value="ECO:0007669"/>
    <property type="project" value="TreeGrafter"/>
</dbReference>
<feature type="domain" description="CNH" evidence="2">
    <location>
        <begin position="26"/>
        <end position="326"/>
    </location>
</feature>
<accession>A0AAV3P4X2</accession>
<dbReference type="EMBL" id="BAABME010000726">
    <property type="protein sequence ID" value="GAA0145017.1"/>
    <property type="molecule type" value="Genomic_DNA"/>
</dbReference>
<dbReference type="GO" id="GO:0006886">
    <property type="term" value="P:intracellular protein transport"/>
    <property type="evidence" value="ECO:0007669"/>
    <property type="project" value="UniProtKB-UniRule"/>
</dbReference>
<dbReference type="InterPro" id="IPR032914">
    <property type="entry name" value="Vam6/VPS39/TRAP1"/>
</dbReference>
<dbReference type="PANTHER" id="PTHR12894">
    <property type="entry name" value="CNH DOMAIN CONTAINING"/>
    <property type="match status" value="1"/>
</dbReference>
<dbReference type="Pfam" id="PF10367">
    <property type="entry name" value="zf-Vps39_C"/>
    <property type="match status" value="1"/>
</dbReference>
<dbReference type="InterPro" id="IPR019452">
    <property type="entry name" value="VPS39/TGF_beta_rcpt-assoc_1"/>
</dbReference>
<dbReference type="GO" id="GO:0005737">
    <property type="term" value="C:cytoplasm"/>
    <property type="evidence" value="ECO:0007669"/>
    <property type="project" value="TreeGrafter"/>
</dbReference>
<feature type="repeat" description="CHCR" evidence="1">
    <location>
        <begin position="641"/>
        <end position="819"/>
    </location>
</feature>
<evidence type="ECO:0000259" key="2">
    <source>
        <dbReference type="PROSITE" id="PS50219"/>
    </source>
</evidence>
<dbReference type="InterPro" id="IPR019453">
    <property type="entry name" value="VPS39/TGFA1_Znf"/>
</dbReference>
<evidence type="ECO:0000313" key="4">
    <source>
        <dbReference type="Proteomes" id="UP001454036"/>
    </source>
</evidence>
<comment type="caution">
    <text evidence="3">The sequence shown here is derived from an EMBL/GenBank/DDBJ whole genome shotgun (WGS) entry which is preliminary data.</text>
</comment>
<proteinExistence type="predicted"/>
<dbReference type="InterPro" id="IPR001180">
    <property type="entry name" value="CNH_dom"/>
</dbReference>
<dbReference type="PROSITE" id="PS50219">
    <property type="entry name" value="CNH"/>
    <property type="match status" value="1"/>
</dbReference>
<dbReference type="PROSITE" id="PS50236">
    <property type="entry name" value="CHCR"/>
    <property type="match status" value="1"/>
</dbReference>
<dbReference type="GO" id="GO:0016020">
    <property type="term" value="C:membrane"/>
    <property type="evidence" value="ECO:0007669"/>
    <property type="project" value="TreeGrafter"/>
</dbReference>
<dbReference type="Pfam" id="PF10366">
    <property type="entry name" value="Vps39_1"/>
    <property type="match status" value="1"/>
</dbReference>
<protein>
    <recommendedName>
        <fullName evidence="2">CNH domain-containing protein</fullName>
    </recommendedName>
</protein>
<dbReference type="Pfam" id="PF00780">
    <property type="entry name" value="CNH"/>
    <property type="match status" value="1"/>
</dbReference>
<gene>
    <name evidence="3" type="ORF">LIER_05312</name>
</gene>
<dbReference type="Proteomes" id="UP001454036">
    <property type="component" value="Unassembled WGS sequence"/>
</dbReference>
<dbReference type="GO" id="GO:0034058">
    <property type="term" value="P:endosomal vesicle fusion"/>
    <property type="evidence" value="ECO:0007669"/>
    <property type="project" value="TreeGrafter"/>
</dbReference>
<sequence>MKPKPDPEPKARSVIHPNPIPLTTTTTPITSLAVSAVVIFAGSISGTLHSLPLAGAATSTPKSVTISNGTPIIFIELIEVVNKVLLILSDNSLFLVDFELQSQIKKLGVVKVAGGGKITSVSRKFHTRFSLNGVSNNSISGSFVGGNSDLGNGDDVKCSFVIGVGKKIVFLDVNCSRGEFAVVREVAGVGLEKVGVIVGLIWVDDSVIVGSKSGYHLFSCKTGQCSVLFNLPEVESVPRMKLLRRDERGRVILVVDNVGIVVDVEGQPVGGSLVFRGVPEGVGEVGMYVVVVRGGMVEVYHKKSGRCVQVILLGEATNGSCIVSEGDNGNGSFVVLASGPKVICYQKVPAEEQIKDLLRKKSFREAVALMEELESEGELSKEMVSFIHAQVGFLLLFDLHFEDAIDHFLSSETMQPSEVFPLIMRDPNRWSLLVPRNRYWGLHPPPVPLENVIDDGLKAIQKAAFLKKAGVEAAVDDECLLNPPNKADLMESAIKSMIRYLKVSSNKELVASLREGVDTLLMYLYRSLNQVDDMEILASSENFCVVEELETLLNESGHLRTLAFLYASKGMNSKALSIWRLLARNPSSSQKSVAANDLQDASINVAAIEASRILEESSDQDLVVQHMGWIADIDQVLAIHVLISDKRVNMLSPDEIISAIDPKKVEILQRYLQWLIEDQDSDDARFHTMYAVLLAKSALEVCAMESGHLPKMNDSVSEIASIFESPVRERLQIFLQSSDFYDPEEVLELIAGSNLWLEKAILYRKLGQETRVLQILALKLEDCEAAENYCEEIGRPDAYMQLLEMYLYPENRKEPMLKAAVRLLHNHGESLDPLQILERLSPDISLQRASETILRLFRARLHHHRRGQIVHNISRALDVDARLAISEERSRHVLINDESTCASCHARLGTKLFAMYADDTVVCYKCYRRQGEYTSVTGRDFTQDVLHKPGWLVTR</sequence>
<evidence type="ECO:0000256" key="1">
    <source>
        <dbReference type="PROSITE-ProRule" id="PRU01006"/>
    </source>
</evidence>
<dbReference type="AlphaFoldDB" id="A0AAV3P4X2"/>